<feature type="transmembrane region" description="Helical" evidence="1">
    <location>
        <begin position="12"/>
        <end position="33"/>
    </location>
</feature>
<dbReference type="EMBL" id="JBHSFY010000018">
    <property type="protein sequence ID" value="MFC4479890.1"/>
    <property type="molecule type" value="Genomic_DNA"/>
</dbReference>
<accession>A0ABV8ZLD2</accession>
<proteinExistence type="predicted"/>
<dbReference type="Proteomes" id="UP001596003">
    <property type="component" value="Unassembled WGS sequence"/>
</dbReference>
<organism evidence="2 3">
    <name type="scientific">Flavobacterium chungangensis</name>
    <dbReference type="NCBI Taxonomy" id="2708132"/>
    <lineage>
        <taxon>Bacteria</taxon>
        <taxon>Pseudomonadati</taxon>
        <taxon>Bacteroidota</taxon>
        <taxon>Flavobacteriia</taxon>
        <taxon>Flavobacteriales</taxon>
        <taxon>Flavobacteriaceae</taxon>
        <taxon>Flavobacterium</taxon>
    </lineage>
</organism>
<keyword evidence="1" id="KW-0472">Membrane</keyword>
<keyword evidence="1" id="KW-0812">Transmembrane</keyword>
<name>A0ABV8ZLD2_9FLAO</name>
<evidence type="ECO:0000313" key="3">
    <source>
        <dbReference type="Proteomes" id="UP001596003"/>
    </source>
</evidence>
<protein>
    <submittedName>
        <fullName evidence="2">Uncharacterized protein</fullName>
    </submittedName>
</protein>
<keyword evidence="3" id="KW-1185">Reference proteome</keyword>
<gene>
    <name evidence="2" type="ORF">ACFO3N_22640</name>
</gene>
<keyword evidence="1" id="KW-1133">Transmembrane helix</keyword>
<evidence type="ECO:0000256" key="1">
    <source>
        <dbReference type="SAM" id="Phobius"/>
    </source>
</evidence>
<evidence type="ECO:0000313" key="2">
    <source>
        <dbReference type="EMBL" id="MFC4479890.1"/>
    </source>
</evidence>
<comment type="caution">
    <text evidence="2">The sequence shown here is derived from an EMBL/GenBank/DDBJ whole genome shotgun (WGS) entry which is preliminary data.</text>
</comment>
<dbReference type="RefSeq" id="WP_379801100.1">
    <property type="nucleotide sequence ID" value="NZ_JBHSFY010000018.1"/>
</dbReference>
<sequence length="186" mass="21541">MRRKINKKNNNLKSVLFAINCVFYMALIFLIYISQLERPNSLVYYFTNCSNRENLTNCIVTHENGIFTNENGSLLPAQNFVFISLYKDKIFISRPYFIDSENVIKTYYGRNGIRKELQKINSEIKQESTKLNMSIKGTVVIIKPTKQSTLQNLVDILDEMAIAKIGTFTIANNFTPYDSSFYLQNN</sequence>
<reference evidence="3" key="1">
    <citation type="journal article" date="2019" name="Int. J. Syst. Evol. Microbiol.">
        <title>The Global Catalogue of Microorganisms (GCM) 10K type strain sequencing project: providing services to taxonomists for standard genome sequencing and annotation.</title>
        <authorList>
            <consortium name="The Broad Institute Genomics Platform"/>
            <consortium name="The Broad Institute Genome Sequencing Center for Infectious Disease"/>
            <person name="Wu L."/>
            <person name="Ma J."/>
        </authorList>
    </citation>
    <scope>NUCLEOTIDE SEQUENCE [LARGE SCALE GENOMIC DNA]</scope>
    <source>
        <strain evidence="3">NBRC 103627</strain>
    </source>
</reference>